<evidence type="ECO:0000313" key="2">
    <source>
        <dbReference type="EMBL" id="EGG22640.1"/>
    </source>
</evidence>
<dbReference type="GeneID" id="14874447"/>
<sequence length="306" mass="35617">MIRRSINSTTTQLVRSRVVYNINNNNNNNKYNNTNSIKYYTTNSYNNNNNDNNKKNTHDNGYKYFGTTMTAALVIGACGYTLCECFEDHENHVVQIKTGYKYPKYLIGNDEYRLVVVGTRALTMFKFNVYSIGMYINESEAKKQLLEHSKKDQIDFCNGKAVVLEQLMSNGTGLCIKIKPTRKVTWDHIFNGFEGTMADMMWRKYQMDLGDVEILMKQLKSAFPGNMDMPTTSEIDFLRKDADTLVVLFDNKPVKEITDQRFATTFFEFYLGDRSKVPVVRKEFYERLWKILQPADTEHLNRFGLH</sequence>
<dbReference type="KEGG" id="dfa:DFA_04770"/>
<dbReference type="PANTHER" id="PTHR47589">
    <property type="entry name" value="FATTY-ACID-BINDING PROTEIN 1"/>
    <property type="match status" value="1"/>
</dbReference>
<proteinExistence type="predicted"/>
<dbReference type="InterPro" id="IPR016088">
    <property type="entry name" value="Chalcone_isomerase_3-sand"/>
</dbReference>
<dbReference type="InterPro" id="IPR044228">
    <property type="entry name" value="FAP1"/>
</dbReference>
<dbReference type="Gene3D" id="1.10.890.20">
    <property type="match status" value="1"/>
</dbReference>
<keyword evidence="3" id="KW-1185">Reference proteome</keyword>
<dbReference type="AlphaFoldDB" id="F4PQH7"/>
<protein>
    <recommendedName>
        <fullName evidence="1">Chalcone isomerase domain-containing protein</fullName>
    </recommendedName>
</protein>
<dbReference type="Proteomes" id="UP000007797">
    <property type="component" value="Unassembled WGS sequence"/>
</dbReference>
<dbReference type="Pfam" id="PF16035">
    <property type="entry name" value="Chalcone_2"/>
    <property type="match status" value="1"/>
</dbReference>
<dbReference type="InterPro" id="IPR016087">
    <property type="entry name" value="Chalcone_isomerase"/>
</dbReference>
<organism evidence="2 3">
    <name type="scientific">Cavenderia fasciculata</name>
    <name type="common">Slime mold</name>
    <name type="synonym">Dictyostelium fasciculatum</name>
    <dbReference type="NCBI Taxonomy" id="261658"/>
    <lineage>
        <taxon>Eukaryota</taxon>
        <taxon>Amoebozoa</taxon>
        <taxon>Evosea</taxon>
        <taxon>Eumycetozoa</taxon>
        <taxon>Dictyostelia</taxon>
        <taxon>Acytosteliales</taxon>
        <taxon>Cavenderiaceae</taxon>
        <taxon>Cavenderia</taxon>
    </lineage>
</organism>
<dbReference type="Gene3D" id="3.50.70.10">
    <property type="match status" value="1"/>
</dbReference>
<dbReference type="PANTHER" id="PTHR47589:SF5">
    <property type="entry name" value="CHALCONE ISOMERASE DOMAIN-CONTAINING PROTEIN"/>
    <property type="match status" value="1"/>
</dbReference>
<dbReference type="InterPro" id="IPR036298">
    <property type="entry name" value="Chalcone_isomerase_sf"/>
</dbReference>
<dbReference type="OMA" id="ANCFFDF"/>
<dbReference type="GO" id="GO:0016872">
    <property type="term" value="F:intramolecular lyase activity"/>
    <property type="evidence" value="ECO:0007669"/>
    <property type="project" value="InterPro"/>
</dbReference>
<gene>
    <name evidence="2" type="ORF">DFA_04770</name>
</gene>
<accession>F4PQH7</accession>
<dbReference type="RefSeq" id="XP_004360491.1">
    <property type="nucleotide sequence ID" value="XM_004360434.1"/>
</dbReference>
<name>F4PQH7_CACFS</name>
<dbReference type="SUPFAM" id="SSF54626">
    <property type="entry name" value="Chalcone isomerase"/>
    <property type="match status" value="1"/>
</dbReference>
<dbReference type="EMBL" id="GL883009">
    <property type="protein sequence ID" value="EGG22640.1"/>
    <property type="molecule type" value="Genomic_DNA"/>
</dbReference>
<evidence type="ECO:0000313" key="3">
    <source>
        <dbReference type="Proteomes" id="UP000007797"/>
    </source>
</evidence>
<dbReference type="OrthoDB" id="18193at2759"/>
<feature type="domain" description="Chalcone isomerase" evidence="1">
    <location>
        <begin position="110"/>
        <end position="284"/>
    </location>
</feature>
<reference evidence="3" key="1">
    <citation type="journal article" date="2011" name="Genome Res.">
        <title>Phylogeny-wide analysis of social amoeba genomes highlights ancient origins for complex intercellular communication.</title>
        <authorList>
            <person name="Heidel A.J."/>
            <person name="Lawal H.M."/>
            <person name="Felder M."/>
            <person name="Schilde C."/>
            <person name="Helps N.R."/>
            <person name="Tunggal B."/>
            <person name="Rivero F."/>
            <person name="John U."/>
            <person name="Schleicher M."/>
            <person name="Eichinger L."/>
            <person name="Platzer M."/>
            <person name="Noegel A.A."/>
            <person name="Schaap P."/>
            <person name="Gloeckner G."/>
        </authorList>
    </citation>
    <scope>NUCLEOTIDE SEQUENCE [LARGE SCALE GENOMIC DNA]</scope>
    <source>
        <strain evidence="3">SH3</strain>
    </source>
</reference>
<dbReference type="InterPro" id="IPR016089">
    <property type="entry name" value="Chalcone_isomerase_bundle_sf"/>
</dbReference>
<evidence type="ECO:0000259" key="1">
    <source>
        <dbReference type="Pfam" id="PF16035"/>
    </source>
</evidence>
<dbReference type="STRING" id="1054147.F4PQH7"/>